<keyword evidence="2" id="KW-1185">Reference proteome</keyword>
<name>A0AC61QI20_9BACT</name>
<accession>A0AC61QI20</accession>
<protein>
    <submittedName>
        <fullName evidence="1">Transcriptional regulator</fullName>
    </submittedName>
</protein>
<reference evidence="1" key="1">
    <citation type="submission" date="2019-03" db="EMBL/GenBank/DDBJ databases">
        <title>Candidatus Syntrophosphaera thermopropionivorans: a novel player in syntrophic propionate oxidation during anaerobic digestion.</title>
        <authorList>
            <person name="Dyksma S."/>
        </authorList>
    </citation>
    <scope>NUCLEOTIDE SEQUENCE</scope>
    <source>
        <strain evidence="1">W5</strain>
    </source>
</reference>
<comment type="caution">
    <text evidence="1">The sequence shown here is derived from an EMBL/GenBank/DDBJ whole genome shotgun (WGS) entry which is preliminary data.</text>
</comment>
<dbReference type="EMBL" id="SMOG01000023">
    <property type="protein sequence ID" value="TDF72611.1"/>
    <property type="molecule type" value="Genomic_DNA"/>
</dbReference>
<sequence length="115" mass="12732">MKLSDIVKILDAEVLTPEVNLDIEVPCAFASDLISDILMCTKEPTLLLTGLTNQQVIRLADMIDIIGIVFVRGKKPPAEVIEMAKERNLPLICTKNTMYRSSGLLFNAGLRSCRI</sequence>
<evidence type="ECO:0000313" key="2">
    <source>
        <dbReference type="Proteomes" id="UP000294588"/>
    </source>
</evidence>
<evidence type="ECO:0000313" key="1">
    <source>
        <dbReference type="EMBL" id="TDF72611.1"/>
    </source>
</evidence>
<gene>
    <name evidence="1" type="ORF">E0946_06260</name>
</gene>
<organism evidence="1 2">
    <name type="scientific">Candidatus Syntrophosphaera thermopropionivorans</name>
    <dbReference type="NCBI Taxonomy" id="2593015"/>
    <lineage>
        <taxon>Bacteria</taxon>
        <taxon>Pseudomonadati</taxon>
        <taxon>Candidatus Cloacimonadota</taxon>
        <taxon>Candidatus Cloacimonadia</taxon>
        <taxon>Candidatus Cloacimonadales</taxon>
        <taxon>Candidatus Cloacimonadaceae</taxon>
        <taxon>Candidatus Syntrophosphaera</taxon>
    </lineage>
</organism>
<dbReference type="Proteomes" id="UP000294588">
    <property type="component" value="Unassembled WGS sequence"/>
</dbReference>
<proteinExistence type="predicted"/>